<reference evidence="9 10" key="1">
    <citation type="submission" date="2017-09" db="EMBL/GenBank/DDBJ databases">
        <title>WGS assembly of Aquilegia coerulea Goldsmith.</title>
        <authorList>
            <person name="Hodges S."/>
            <person name="Kramer E."/>
            <person name="Nordborg M."/>
            <person name="Tomkins J."/>
            <person name="Borevitz J."/>
            <person name="Derieg N."/>
            <person name="Yan J."/>
            <person name="Mihaltcheva S."/>
            <person name="Hayes R.D."/>
            <person name="Rokhsar D."/>
        </authorList>
    </citation>
    <scope>NUCLEOTIDE SEQUENCE [LARGE SCALE GENOMIC DNA]</scope>
    <source>
        <strain evidence="10">cv. Goldsmith</strain>
    </source>
</reference>
<feature type="domain" description="USP" evidence="8">
    <location>
        <begin position="11"/>
        <end position="319"/>
    </location>
</feature>
<dbReference type="Gene3D" id="3.90.70.10">
    <property type="entry name" value="Cysteine proteinases"/>
    <property type="match status" value="1"/>
</dbReference>
<dbReference type="PROSITE" id="PS50007">
    <property type="entry name" value="PIPLC_X_DOMAIN"/>
    <property type="match status" value="1"/>
</dbReference>
<name>A0A2G5C1F4_AQUCA</name>
<evidence type="ECO:0000256" key="3">
    <source>
        <dbReference type="ARBA" id="ARBA00022670"/>
    </source>
</evidence>
<dbReference type="Pfam" id="PF00443">
    <property type="entry name" value="UCH"/>
    <property type="match status" value="1"/>
</dbReference>
<dbReference type="OrthoDB" id="420187at2759"/>
<dbReference type="InParanoid" id="A0A2G5C1F4"/>
<evidence type="ECO:0000256" key="2">
    <source>
        <dbReference type="ARBA" id="ARBA00009085"/>
    </source>
</evidence>
<dbReference type="SUPFAM" id="SSF54001">
    <property type="entry name" value="Cysteine proteinases"/>
    <property type="match status" value="1"/>
</dbReference>
<feature type="non-terminal residue" evidence="9">
    <location>
        <position position="1"/>
    </location>
</feature>
<sequence length="598" mass="66835">KTRRKASLPPLGLKNLGNTCYLNSVLQCLTYTPPLANYCLSNQSHSSICKSPNQQPFNCPFCILEKRIFRSLTLDTPATFDSPLRIHNSLSIFSDQFQLYRQEDAHEFLRYVIDACHNTCLKLNKLVGDTSGESVIKDIFGGELRSQVKCVECGGESNKNDEIMDISLDLYQSFSVNDAMQRFFQPEVLNGTNKYKCENCDKLVVAKKQMSILKAPNVLVIQLKRFEGIHGGKIDRDIAFEECLVLSKYMCKESQDPHPEYSLFGTIVHAGNSPESGHYYAYIKDTMGRWYCCNDTYVTLSTLKDVFTEKVYILFFTRTNQRSRPTKSSPVTIGVKPPHCNGHNAELPNEAVSLKSVSTKTHTPEKAVPTISKNGEHPSSSRLKFDFKALKFKELHGNGNGNVNSNGNGGNYMDSKKVKEVEKVLKERPLVTNSNDANVNGSCNALHPETKQISQLPHGNGKPLGSTVKPTKTEISMDAGLEIISTKEKRPDSGIVSQTEESSTISGCKRKILDNELVKDASSHLQSCGWYNEVYSFMRAKKRLCAQTGGDTTNDIELKKLLIEEAREMFKPQVPASLKAHLIDCLKSLYHNKSLLDA</sequence>
<dbReference type="PROSITE" id="PS50235">
    <property type="entry name" value="USP_3"/>
    <property type="match status" value="1"/>
</dbReference>
<gene>
    <name evidence="9" type="ORF">AQUCO_12500015v1</name>
</gene>
<evidence type="ECO:0000313" key="10">
    <source>
        <dbReference type="Proteomes" id="UP000230069"/>
    </source>
</evidence>
<protein>
    <recommendedName>
        <fullName evidence="7">Ubiquitin carboxyl-terminal hydrolase</fullName>
        <ecNumber evidence="7">3.4.19.12</ecNumber>
    </recommendedName>
</protein>
<comment type="similarity">
    <text evidence="2 7">Belongs to the peptidase C19 family.</text>
</comment>
<evidence type="ECO:0000259" key="8">
    <source>
        <dbReference type="PROSITE" id="PS50235"/>
    </source>
</evidence>
<dbReference type="FunFam" id="3.90.70.10:FF:000118">
    <property type="entry name" value="Ubiquitin carboxyl-terminal hydrolase 25"/>
    <property type="match status" value="1"/>
</dbReference>
<dbReference type="InterPro" id="IPR050164">
    <property type="entry name" value="Peptidase_C19"/>
</dbReference>
<dbReference type="GO" id="GO:0005634">
    <property type="term" value="C:nucleus"/>
    <property type="evidence" value="ECO:0007669"/>
    <property type="project" value="TreeGrafter"/>
</dbReference>
<dbReference type="PROSITE" id="PS00972">
    <property type="entry name" value="USP_1"/>
    <property type="match status" value="1"/>
</dbReference>
<keyword evidence="10" id="KW-1185">Reference proteome</keyword>
<dbReference type="InterPro" id="IPR018200">
    <property type="entry name" value="USP_CS"/>
</dbReference>
<accession>A0A2G5C1F4</accession>
<keyword evidence="5 7" id="KW-0378">Hydrolase</keyword>
<dbReference type="FunCoup" id="A0A2G5C1F4">
    <property type="interactions" value="462"/>
</dbReference>
<dbReference type="PROSITE" id="PS00973">
    <property type="entry name" value="USP_2"/>
    <property type="match status" value="1"/>
</dbReference>
<dbReference type="GO" id="GO:0006508">
    <property type="term" value="P:proteolysis"/>
    <property type="evidence" value="ECO:0007669"/>
    <property type="project" value="UniProtKB-KW"/>
</dbReference>
<dbReference type="Proteomes" id="UP000230069">
    <property type="component" value="Unassembled WGS sequence"/>
</dbReference>
<keyword evidence="4 7" id="KW-0833">Ubl conjugation pathway</keyword>
<keyword evidence="3 7" id="KW-0645">Protease</keyword>
<dbReference type="PANTHER" id="PTHR24006:SF758">
    <property type="entry name" value="UBIQUITIN CARBOXYL-TERMINAL HYDROLASE 36"/>
    <property type="match status" value="1"/>
</dbReference>
<dbReference type="EC" id="3.4.19.12" evidence="7"/>
<dbReference type="EMBL" id="KZ305141">
    <property type="protein sequence ID" value="PIA25106.1"/>
    <property type="molecule type" value="Genomic_DNA"/>
</dbReference>
<evidence type="ECO:0000256" key="6">
    <source>
        <dbReference type="ARBA" id="ARBA00022807"/>
    </source>
</evidence>
<dbReference type="GO" id="GO:0005829">
    <property type="term" value="C:cytosol"/>
    <property type="evidence" value="ECO:0007669"/>
    <property type="project" value="TreeGrafter"/>
</dbReference>
<evidence type="ECO:0000256" key="4">
    <source>
        <dbReference type="ARBA" id="ARBA00022786"/>
    </source>
</evidence>
<dbReference type="InterPro" id="IPR038765">
    <property type="entry name" value="Papain-like_cys_pep_sf"/>
</dbReference>
<dbReference type="STRING" id="218851.A0A2G5C1F4"/>
<dbReference type="CDD" id="cd02661">
    <property type="entry name" value="Peptidase_C19E"/>
    <property type="match status" value="1"/>
</dbReference>
<dbReference type="InterPro" id="IPR001394">
    <property type="entry name" value="Peptidase_C19_UCH"/>
</dbReference>
<evidence type="ECO:0000256" key="7">
    <source>
        <dbReference type="RuleBase" id="RU366025"/>
    </source>
</evidence>
<dbReference type="GO" id="GO:0016579">
    <property type="term" value="P:protein deubiquitination"/>
    <property type="evidence" value="ECO:0007669"/>
    <property type="project" value="InterPro"/>
</dbReference>
<evidence type="ECO:0000256" key="1">
    <source>
        <dbReference type="ARBA" id="ARBA00000707"/>
    </source>
</evidence>
<evidence type="ECO:0000313" key="9">
    <source>
        <dbReference type="EMBL" id="PIA25106.1"/>
    </source>
</evidence>
<dbReference type="GO" id="GO:0004843">
    <property type="term" value="F:cysteine-type deubiquitinase activity"/>
    <property type="evidence" value="ECO:0007669"/>
    <property type="project" value="UniProtKB-UniRule"/>
</dbReference>
<proteinExistence type="inferred from homology"/>
<comment type="catalytic activity">
    <reaction evidence="1 7">
        <text>Thiol-dependent hydrolysis of ester, thioester, amide, peptide and isopeptide bonds formed by the C-terminal Gly of ubiquitin (a 76-residue protein attached to proteins as an intracellular targeting signal).</text>
        <dbReference type="EC" id="3.4.19.12"/>
    </reaction>
</comment>
<dbReference type="AlphaFoldDB" id="A0A2G5C1F4"/>
<organism evidence="9 10">
    <name type="scientific">Aquilegia coerulea</name>
    <name type="common">Rocky mountain columbine</name>
    <dbReference type="NCBI Taxonomy" id="218851"/>
    <lineage>
        <taxon>Eukaryota</taxon>
        <taxon>Viridiplantae</taxon>
        <taxon>Streptophyta</taxon>
        <taxon>Embryophyta</taxon>
        <taxon>Tracheophyta</taxon>
        <taxon>Spermatophyta</taxon>
        <taxon>Magnoliopsida</taxon>
        <taxon>Ranunculales</taxon>
        <taxon>Ranunculaceae</taxon>
        <taxon>Thalictroideae</taxon>
        <taxon>Aquilegia</taxon>
    </lineage>
</organism>
<evidence type="ECO:0000256" key="5">
    <source>
        <dbReference type="ARBA" id="ARBA00022801"/>
    </source>
</evidence>
<dbReference type="InterPro" id="IPR028889">
    <property type="entry name" value="USP"/>
</dbReference>
<comment type="function">
    <text evidence="7">Recognizes and hydrolyzes the peptide bond at the C-terminal Gly of ubiquitin. Involved in the processing of poly-ubiquitin precursors as well as that of ubiquitinated proteins.</text>
</comment>
<keyword evidence="6 7" id="KW-0788">Thiol protease</keyword>
<dbReference type="PANTHER" id="PTHR24006">
    <property type="entry name" value="UBIQUITIN CARBOXYL-TERMINAL HYDROLASE"/>
    <property type="match status" value="1"/>
</dbReference>